<comment type="similarity">
    <text evidence="1 6 7">Belongs to the peptidase S8 family.</text>
</comment>
<evidence type="ECO:0000256" key="6">
    <source>
        <dbReference type="PROSITE-ProRule" id="PRU01240"/>
    </source>
</evidence>
<dbReference type="EMBL" id="SOCA01000001">
    <property type="protein sequence ID" value="TDU81022.1"/>
    <property type="molecule type" value="Genomic_DNA"/>
</dbReference>
<evidence type="ECO:0000259" key="10">
    <source>
        <dbReference type="Pfam" id="PF00082"/>
    </source>
</evidence>
<name>A0A4R7SP82_9BACT</name>
<dbReference type="Pfam" id="PF00082">
    <property type="entry name" value="Peptidase_S8"/>
    <property type="match status" value="1"/>
</dbReference>
<evidence type="ECO:0000256" key="8">
    <source>
        <dbReference type="SAM" id="MobiDB-lite"/>
    </source>
</evidence>
<dbReference type="InterPro" id="IPR023827">
    <property type="entry name" value="Peptidase_S8_Asp-AS"/>
</dbReference>
<dbReference type="InterPro" id="IPR015500">
    <property type="entry name" value="Peptidase_S8_subtilisin-rel"/>
</dbReference>
<dbReference type="InterPro" id="IPR038081">
    <property type="entry name" value="CalX-like_sf"/>
</dbReference>
<dbReference type="InterPro" id="IPR023828">
    <property type="entry name" value="Peptidase_S8_Ser-AS"/>
</dbReference>
<dbReference type="PROSITE" id="PS00136">
    <property type="entry name" value="SUBTILASE_ASP"/>
    <property type="match status" value="1"/>
</dbReference>
<evidence type="ECO:0000256" key="7">
    <source>
        <dbReference type="RuleBase" id="RU003355"/>
    </source>
</evidence>
<feature type="active site" description="Charge relay system" evidence="5 6">
    <location>
        <position position="323"/>
    </location>
</feature>
<feature type="region of interest" description="Disordered" evidence="8">
    <location>
        <begin position="39"/>
        <end position="63"/>
    </location>
</feature>
<feature type="active site" description="Charge relay system" evidence="5 6">
    <location>
        <position position="268"/>
    </location>
</feature>
<feature type="signal peptide" evidence="9">
    <location>
        <begin position="1"/>
        <end position="23"/>
    </location>
</feature>
<feature type="chain" id="PRO_5020964477" evidence="9">
    <location>
        <begin position="24"/>
        <end position="1806"/>
    </location>
</feature>
<dbReference type="PRINTS" id="PR00723">
    <property type="entry name" value="SUBTILISIN"/>
</dbReference>
<dbReference type="InterPro" id="IPR013783">
    <property type="entry name" value="Ig-like_fold"/>
</dbReference>
<evidence type="ECO:0000256" key="5">
    <source>
        <dbReference type="PIRSR" id="PIRSR615500-1"/>
    </source>
</evidence>
<evidence type="ECO:0000256" key="9">
    <source>
        <dbReference type="SAM" id="SignalP"/>
    </source>
</evidence>
<organism evidence="11 12">
    <name type="scientific">Prosthecobacter fusiformis</name>
    <dbReference type="NCBI Taxonomy" id="48464"/>
    <lineage>
        <taxon>Bacteria</taxon>
        <taxon>Pseudomonadati</taxon>
        <taxon>Verrucomicrobiota</taxon>
        <taxon>Verrucomicrobiia</taxon>
        <taxon>Verrucomicrobiales</taxon>
        <taxon>Verrucomicrobiaceae</taxon>
        <taxon>Prosthecobacter</taxon>
    </lineage>
</organism>
<dbReference type="Gene3D" id="2.60.40.2030">
    <property type="match status" value="1"/>
</dbReference>
<dbReference type="SUPFAM" id="SSF141072">
    <property type="entry name" value="CalX-like"/>
    <property type="match status" value="1"/>
</dbReference>
<dbReference type="InterPro" id="IPR022398">
    <property type="entry name" value="Peptidase_S8_His-AS"/>
</dbReference>
<dbReference type="Gene3D" id="3.40.50.200">
    <property type="entry name" value="Peptidase S8/S53 domain"/>
    <property type="match status" value="1"/>
</dbReference>
<dbReference type="PANTHER" id="PTHR43806">
    <property type="entry name" value="PEPTIDASE S8"/>
    <property type="match status" value="1"/>
</dbReference>
<feature type="active site" description="Charge relay system" evidence="5 6">
    <location>
        <position position="483"/>
    </location>
</feature>
<keyword evidence="9" id="KW-0732">Signal</keyword>
<keyword evidence="4 6" id="KW-0720">Serine protease</keyword>
<dbReference type="InterPro" id="IPR050131">
    <property type="entry name" value="Peptidase_S8_subtilisin-like"/>
</dbReference>
<dbReference type="Proteomes" id="UP000295662">
    <property type="component" value="Unassembled WGS sequence"/>
</dbReference>
<keyword evidence="3 6" id="KW-0378">Hydrolase</keyword>
<dbReference type="PROSITE" id="PS00138">
    <property type="entry name" value="SUBTILASE_SER"/>
    <property type="match status" value="1"/>
</dbReference>
<evidence type="ECO:0000313" key="12">
    <source>
        <dbReference type="Proteomes" id="UP000295662"/>
    </source>
</evidence>
<proteinExistence type="inferred from homology"/>
<protein>
    <submittedName>
        <fullName evidence="11">Subtilase family protein</fullName>
    </submittedName>
</protein>
<dbReference type="SUPFAM" id="SSF52743">
    <property type="entry name" value="Subtilisin-like"/>
    <property type="match status" value="1"/>
</dbReference>
<feature type="domain" description="Peptidase S8/S53" evidence="10">
    <location>
        <begin position="261"/>
        <end position="516"/>
    </location>
</feature>
<dbReference type="InterPro" id="IPR000209">
    <property type="entry name" value="Peptidase_S8/S53_dom"/>
</dbReference>
<dbReference type="InterPro" id="IPR034204">
    <property type="entry name" value="PfSUB1-like_cat_dom"/>
</dbReference>
<dbReference type="GO" id="GO:0006508">
    <property type="term" value="P:proteolysis"/>
    <property type="evidence" value="ECO:0007669"/>
    <property type="project" value="UniProtKB-KW"/>
</dbReference>
<dbReference type="PANTHER" id="PTHR43806:SF11">
    <property type="entry name" value="CEREVISIN-RELATED"/>
    <property type="match status" value="1"/>
</dbReference>
<keyword evidence="2 6" id="KW-0645">Protease</keyword>
<dbReference type="PROSITE" id="PS51892">
    <property type="entry name" value="SUBTILASE"/>
    <property type="match status" value="1"/>
</dbReference>
<dbReference type="PROSITE" id="PS00137">
    <property type="entry name" value="SUBTILASE_HIS"/>
    <property type="match status" value="1"/>
</dbReference>
<reference evidence="11 12" key="1">
    <citation type="submission" date="2019-03" db="EMBL/GenBank/DDBJ databases">
        <title>Genomic Encyclopedia of Archaeal and Bacterial Type Strains, Phase II (KMG-II): from individual species to whole genera.</title>
        <authorList>
            <person name="Goeker M."/>
        </authorList>
    </citation>
    <scope>NUCLEOTIDE SEQUENCE [LARGE SCALE GENOMIC DNA]</scope>
    <source>
        <strain evidence="11 12">ATCC 25309</strain>
    </source>
</reference>
<evidence type="ECO:0000313" key="11">
    <source>
        <dbReference type="EMBL" id="TDU81022.1"/>
    </source>
</evidence>
<accession>A0A4R7SP82</accession>
<evidence type="ECO:0000256" key="4">
    <source>
        <dbReference type="ARBA" id="ARBA00022825"/>
    </source>
</evidence>
<dbReference type="OrthoDB" id="174327at2"/>
<sequence length="1806" mass="192272">MKNSARRLLTVAALALLGIAAWQTWPSPQPERNFASQLVQGKSSTMDRPTDPAPPRTSVPPLFPKAQNGTVKLEEPPQKQDKFANNIVLAQKETVQEVNGIQQVKRVRLIRDPSFKYPILRVEDELVRGPHGDRLVRQVAMVGDHVLVKTADPKISEASFLAALAADGATIRRKMPASGTWLVAFSQPDLKTVPQQVARLSQMKSLVLYAEPDYIMSANTVPNDASFGDLWGMNNTGQNSGLADADIDAPEAWTLSTGSHSVKVGVIDSGIDLTHPDLLTNLWTNPNEIAGNGIDDDGNGYIDDTKGWDFVNDDAIPQDDNGHGTHCAGTIGAAGNNGTGVAGVNWAVSLIGLKFLNSAGNGSLSDAVEAITYSTALGVTLTSNSWSGGESSQAMKAAIDAAGTAGILFIAAAGNSSSYVEYYPEYPGRYNSTNLISVVATTRQDTLADFSNYGPVSTDLGAPGQDIYSTARGGGYKYDSGTSMACPHVAGACALLKAFRPSLTAQNIRDLILKTVDVIPALTGKTATGGRLNLHSALLAADDILVTPGNNLIAVGDLGGPFTPSSKVYTVSNDTQSTATWTASVNQPWVTISPPTGILSAGERMSLTVTLNDLANDLPSGTQIATLTVANTGTGRTQTRSIVIQANSVPVYDFTLDTDPGWTRDGEWQFGPPLGGGGNSYGYPDPKKGATGNNVLGINLAGDYSVAVGTPQYLTAGPFDFTGHRDIRLRYQRWLNSDYQTWVYATVQVSNNGSTWNTVWSNGTTAFGDNAWTLAEHDLSSYADGQPAVYIRWTHQVASSGTYPYSGWNLDDIQMVGSLKQQMVLTLPSSITEGGATAQAKVTLTPAPATDLTVTLTSSRPGQELSLPDSVTIPAGEEEATFDVSAIQDALADGSQAITLTATAAEYPTSTATILVHDDEQATLSLALPTTLQEGSGEVQGLASISLPAPAAADILVQLLSSDTTELQAPASIRIPLGQQSISFPLTLPDDAILDGTQSVTLTASVTGWPSAQATLLVTDNEDTLLTLTLPAQRLESAGLLPAAASVSTSGILAVPLTVTLLSQDTSELTLPASIIIPAGSSSAAFDLILQNDDLNDGDQTVQVTASSPGFTSTTSSMSVADDEVPALPVLPSPADGQNPSPPNTGLAWEYDPHSGSIPESYQVYFGTSASPSELLGTTTSPTWPLPLPRLISATTYHWRVISRRGSVTRTGPVWSFTTPVVGPLHHFVWNPTPPAVARGVPFPVRVTAVDENDIPLARYESRTPLTAQVEQPETLTGTGTYPWVFPLSTNYHDARTQCIYTPAEAGPAGRLTALALEVNLPPGQTLTQFTIRLRHTTKTDYLNGGLTWESTDWTTVHTGDETLTTPGWTWFVFSTPFDYDGTSNLMVDFSFNNSDYSTDGTTRTTITSDYRTLAFRTDSIYGDPQTWTDTNPESLAYNGLPNLRLQRADVEIPLSPETSGPYLFSSWSGQITLLENGQALRLKAKDPDDPSIFGLSSLINVVEVADFMIDPEPPFSGGTTNQITGSSLGDDYTYEFQRATKSDFSDSASSGFLSTPSHTFPNLIDGKLYHYRARSRLSGAAGKWSSVERTTQDATPPSITFSAPAGSVTSHANVSLGGTASDALSGISSLTVNDIISISTEASTTWAAPALPLSEGLNTFTLTAADKAIPPNIYTTTWTVTRITDPLADTNQNGLSSLLEYAFNASGSTSGQTLPTLSFEKHPETGKNHLILSYRRLILNPSNISYIIETSTRMDDWQPLENSPEVISTTPTGDTMTELVKVRIHPPMEDHPRRFARLRIEVPTP</sequence>
<dbReference type="CDD" id="cd07473">
    <property type="entry name" value="Peptidases_S8_Subtilisin_like"/>
    <property type="match status" value="1"/>
</dbReference>
<keyword evidence="12" id="KW-1185">Reference proteome</keyword>
<feature type="compositionally biased region" description="Pro residues" evidence="8">
    <location>
        <begin position="51"/>
        <end position="63"/>
    </location>
</feature>
<dbReference type="Gene3D" id="2.60.40.10">
    <property type="entry name" value="Immunoglobulins"/>
    <property type="match status" value="1"/>
</dbReference>
<evidence type="ECO:0000256" key="1">
    <source>
        <dbReference type="ARBA" id="ARBA00011073"/>
    </source>
</evidence>
<dbReference type="InterPro" id="IPR036852">
    <property type="entry name" value="Peptidase_S8/S53_dom_sf"/>
</dbReference>
<evidence type="ECO:0000256" key="3">
    <source>
        <dbReference type="ARBA" id="ARBA00022801"/>
    </source>
</evidence>
<dbReference type="GO" id="GO:0004252">
    <property type="term" value="F:serine-type endopeptidase activity"/>
    <property type="evidence" value="ECO:0007669"/>
    <property type="project" value="UniProtKB-UniRule"/>
</dbReference>
<dbReference type="RefSeq" id="WP_133793006.1">
    <property type="nucleotide sequence ID" value="NZ_SOCA01000001.1"/>
</dbReference>
<gene>
    <name evidence="11" type="ORF">EI77_00324</name>
</gene>
<comment type="caution">
    <text evidence="11">The sequence shown here is derived from an EMBL/GenBank/DDBJ whole genome shotgun (WGS) entry which is preliminary data.</text>
</comment>
<evidence type="ECO:0000256" key="2">
    <source>
        <dbReference type="ARBA" id="ARBA00022670"/>
    </source>
</evidence>